<sequence>MVCTNVTNKNQYAFDNLKLTVDSFLLLALDHHFDSLLRRQSIYKQREGLKKLSKKREEEDEIDESNTRRLISVLAEMGCGSSKTLIKSVSTREEFHTPLQKKTSGHEETLVSKNGTEHQFITILCTTNTPAKQLNEEESSKQSSPTCNNSSPTKSFNLMPPIIEAGESENNIEIINSWELLAGLEEDDEVEEQRKTDCSMSLNTIKQCYESSEDGGIEQDNTKAMQQDREGEKGLRRKLMATELVALKVPAFEFARTGSLRDWLMQGGQVMPNGSHVTPKFGSFEHPAAGGTSESCEENVFDPALVAQLEQAMEDLTVEEEEILNQIVEKWEGSVMSSESWK</sequence>
<organism evidence="2 3">
    <name type="scientific">Dendrobium chrysotoxum</name>
    <name type="common">Orchid</name>
    <dbReference type="NCBI Taxonomy" id="161865"/>
    <lineage>
        <taxon>Eukaryota</taxon>
        <taxon>Viridiplantae</taxon>
        <taxon>Streptophyta</taxon>
        <taxon>Embryophyta</taxon>
        <taxon>Tracheophyta</taxon>
        <taxon>Spermatophyta</taxon>
        <taxon>Magnoliopsida</taxon>
        <taxon>Liliopsida</taxon>
        <taxon>Asparagales</taxon>
        <taxon>Orchidaceae</taxon>
        <taxon>Epidendroideae</taxon>
        <taxon>Malaxideae</taxon>
        <taxon>Dendrobiinae</taxon>
        <taxon>Dendrobium</taxon>
    </lineage>
</organism>
<evidence type="ECO:0000313" key="3">
    <source>
        <dbReference type="Proteomes" id="UP000775213"/>
    </source>
</evidence>
<keyword evidence="3" id="KW-1185">Reference proteome</keyword>
<name>A0AAV7GQV6_DENCH</name>
<evidence type="ECO:0000256" key="1">
    <source>
        <dbReference type="SAM" id="MobiDB-lite"/>
    </source>
</evidence>
<protein>
    <submittedName>
        <fullName evidence="2">Uncharacterized protein</fullName>
    </submittedName>
</protein>
<accession>A0AAV7GQV6</accession>
<feature type="region of interest" description="Disordered" evidence="1">
    <location>
        <begin position="133"/>
        <end position="155"/>
    </location>
</feature>
<proteinExistence type="predicted"/>
<dbReference type="AlphaFoldDB" id="A0AAV7GQV6"/>
<evidence type="ECO:0000313" key="2">
    <source>
        <dbReference type="EMBL" id="KAH0458094.1"/>
    </source>
</evidence>
<gene>
    <name evidence="2" type="ORF">IEQ34_013409</name>
</gene>
<comment type="caution">
    <text evidence="2">The sequence shown here is derived from an EMBL/GenBank/DDBJ whole genome shotgun (WGS) entry which is preliminary data.</text>
</comment>
<reference evidence="2 3" key="1">
    <citation type="journal article" date="2021" name="Hortic Res">
        <title>Chromosome-scale assembly of the Dendrobium chrysotoxum genome enhances the understanding of orchid evolution.</title>
        <authorList>
            <person name="Zhang Y."/>
            <person name="Zhang G.Q."/>
            <person name="Zhang D."/>
            <person name="Liu X.D."/>
            <person name="Xu X.Y."/>
            <person name="Sun W.H."/>
            <person name="Yu X."/>
            <person name="Zhu X."/>
            <person name="Wang Z.W."/>
            <person name="Zhao X."/>
            <person name="Zhong W.Y."/>
            <person name="Chen H."/>
            <person name="Yin W.L."/>
            <person name="Huang T."/>
            <person name="Niu S.C."/>
            <person name="Liu Z.J."/>
        </authorList>
    </citation>
    <scope>NUCLEOTIDE SEQUENCE [LARGE SCALE GENOMIC DNA]</scope>
    <source>
        <strain evidence="2">Lindl</strain>
    </source>
</reference>
<dbReference type="EMBL" id="JAGFBR010000012">
    <property type="protein sequence ID" value="KAH0458094.1"/>
    <property type="molecule type" value="Genomic_DNA"/>
</dbReference>
<feature type="compositionally biased region" description="Polar residues" evidence="1">
    <location>
        <begin position="141"/>
        <end position="155"/>
    </location>
</feature>
<dbReference type="Proteomes" id="UP000775213">
    <property type="component" value="Unassembled WGS sequence"/>
</dbReference>